<dbReference type="Gene3D" id="2.60.120.200">
    <property type="match status" value="1"/>
</dbReference>
<feature type="domain" description="Thrombospondin-like N-terminal" evidence="4">
    <location>
        <begin position="17"/>
        <end position="209"/>
    </location>
</feature>
<organism evidence="5 6">
    <name type="scientific">Leptotrombidium deliense</name>
    <dbReference type="NCBI Taxonomy" id="299467"/>
    <lineage>
        <taxon>Eukaryota</taxon>
        <taxon>Metazoa</taxon>
        <taxon>Ecdysozoa</taxon>
        <taxon>Arthropoda</taxon>
        <taxon>Chelicerata</taxon>
        <taxon>Arachnida</taxon>
        <taxon>Acari</taxon>
        <taxon>Acariformes</taxon>
        <taxon>Trombidiformes</taxon>
        <taxon>Prostigmata</taxon>
        <taxon>Anystina</taxon>
        <taxon>Parasitengona</taxon>
        <taxon>Trombiculoidea</taxon>
        <taxon>Trombiculidae</taxon>
        <taxon>Leptotrombidium</taxon>
    </lineage>
</organism>
<dbReference type="InterPro" id="IPR048287">
    <property type="entry name" value="TSPN-like_N"/>
</dbReference>
<keyword evidence="6" id="KW-1185">Reference proteome</keyword>
<dbReference type="Pfam" id="PF01391">
    <property type="entry name" value="Collagen"/>
    <property type="match status" value="2"/>
</dbReference>
<comment type="caution">
    <text evidence="5">The sequence shown here is derived from an EMBL/GenBank/DDBJ whole genome shotgun (WGS) entry which is preliminary data.</text>
</comment>
<name>A0A443SQF7_9ACAR</name>
<feature type="compositionally biased region" description="Basic and acidic residues" evidence="3">
    <location>
        <begin position="317"/>
        <end position="328"/>
    </location>
</feature>
<dbReference type="STRING" id="299467.A0A443SQF7"/>
<dbReference type="OrthoDB" id="5983381at2759"/>
<dbReference type="SMART" id="SM00210">
    <property type="entry name" value="TSPN"/>
    <property type="match status" value="1"/>
</dbReference>
<dbReference type="EMBL" id="NCKV01000782">
    <property type="protein sequence ID" value="RWS29757.1"/>
    <property type="molecule type" value="Genomic_DNA"/>
</dbReference>
<dbReference type="InterPro" id="IPR050938">
    <property type="entry name" value="Collagen_Structural_Proteins"/>
</dbReference>
<evidence type="ECO:0000256" key="3">
    <source>
        <dbReference type="SAM" id="MobiDB-lite"/>
    </source>
</evidence>
<proteinExistence type="predicted"/>
<keyword evidence="2" id="KW-0677">Repeat</keyword>
<feature type="compositionally biased region" description="Basic and acidic residues" evidence="3">
    <location>
        <begin position="450"/>
        <end position="459"/>
    </location>
</feature>
<feature type="region of interest" description="Disordered" evidence="3">
    <location>
        <begin position="265"/>
        <end position="372"/>
    </location>
</feature>
<evidence type="ECO:0000313" key="5">
    <source>
        <dbReference type="EMBL" id="RWS29757.1"/>
    </source>
</evidence>
<sequence length="542" mass="57046">SAYNEIQEGICPETDTEEEDLPSFDLIRKFRLDTTSIGHPGVKVVQGSNEAQTAYRLSRRAELVSTTKSIFPVGLPKQYSFVCSFRKRASKSNDWSLLRINDGNGKLQFEIRFVPKKKRIDFYTLDIESRPQILNFVDVDCDDGEWHKIHFGVFIDRISLYHNCKPHSTVLSGGRGLIDISGNVVIAKFEDDSTTVPIDLQWMIMSCDPHEVERETCTELPERNKPQFRECQICPPGLPGFNGTDGIPGAMGPPGPMGIRGLPGQPGSVGEKGEPGIPGLRGHPGEPGLRGPPGIPGPIGPPGAKGESVVISGHAIQGEKGEKGDRGFQGEPGAPGKPGKHGARGQKGVAGQRGSPGLPGLPGETNSKSTSVEELREICISVFRDQITEITSKLQGPPGPPGHGKVGRPGPPGPPGITGDPGPPGLPGERGFMGIPGTPGSQGLPGPQGDRGDKGEKGSEGYGFEGPVGPPGEPGPQGMPGFGYPGPAGERGADGRAGLQGVRGAPGSPGPPGYCEPCNYQGYDEIANALAMARYQNQNQKG</sequence>
<feature type="region of interest" description="Disordered" evidence="3">
    <location>
        <begin position="392"/>
        <end position="513"/>
    </location>
</feature>
<feature type="non-terminal residue" evidence="5">
    <location>
        <position position="1"/>
    </location>
</feature>
<evidence type="ECO:0000259" key="4">
    <source>
        <dbReference type="SMART" id="SM00210"/>
    </source>
</evidence>
<accession>A0A443SQF7</accession>
<evidence type="ECO:0000256" key="2">
    <source>
        <dbReference type="ARBA" id="ARBA00022737"/>
    </source>
</evidence>
<feature type="compositionally biased region" description="Low complexity" evidence="3">
    <location>
        <begin position="278"/>
        <end position="289"/>
    </location>
</feature>
<dbReference type="AlphaFoldDB" id="A0A443SQF7"/>
<dbReference type="SUPFAM" id="SSF49899">
    <property type="entry name" value="Concanavalin A-like lectins/glucanases"/>
    <property type="match status" value="1"/>
</dbReference>
<reference evidence="5 6" key="1">
    <citation type="journal article" date="2018" name="Gigascience">
        <title>Genomes of trombidid mites reveal novel predicted allergens and laterally-transferred genes associated with secondary metabolism.</title>
        <authorList>
            <person name="Dong X."/>
            <person name="Chaisiri K."/>
            <person name="Xia D."/>
            <person name="Armstrong S.D."/>
            <person name="Fang Y."/>
            <person name="Donnelly M.J."/>
            <person name="Kadowaki T."/>
            <person name="McGarry J.W."/>
            <person name="Darby A.C."/>
            <person name="Makepeace B.L."/>
        </authorList>
    </citation>
    <scope>NUCLEOTIDE SEQUENCE [LARGE SCALE GENOMIC DNA]</scope>
    <source>
        <strain evidence="5">UoL-UT</strain>
    </source>
</reference>
<dbReference type="PANTHER" id="PTHR37456">
    <property type="entry name" value="SI:CH211-266K2.1"/>
    <property type="match status" value="1"/>
</dbReference>
<dbReference type="Proteomes" id="UP000288716">
    <property type="component" value="Unassembled WGS sequence"/>
</dbReference>
<dbReference type="InterPro" id="IPR013320">
    <property type="entry name" value="ConA-like_dom_sf"/>
</dbReference>
<gene>
    <name evidence="5" type="ORF">B4U80_07992</name>
</gene>
<dbReference type="PANTHER" id="PTHR37456:SF6">
    <property type="entry name" value="COLLAGEN ALPHA-1(XXIII) CHAIN-LIKE ISOFORM X2"/>
    <property type="match status" value="1"/>
</dbReference>
<feature type="compositionally biased region" description="Pro residues" evidence="3">
    <location>
        <begin position="409"/>
        <end position="426"/>
    </location>
</feature>
<protein>
    <recommendedName>
        <fullName evidence="4">Thrombospondin-like N-terminal domain-containing protein</fullName>
    </recommendedName>
</protein>
<evidence type="ECO:0000313" key="6">
    <source>
        <dbReference type="Proteomes" id="UP000288716"/>
    </source>
</evidence>
<dbReference type="GO" id="GO:0005576">
    <property type="term" value="C:extracellular region"/>
    <property type="evidence" value="ECO:0007669"/>
    <property type="project" value="UniProtKB-SubCell"/>
</dbReference>
<evidence type="ECO:0000256" key="1">
    <source>
        <dbReference type="ARBA" id="ARBA00004613"/>
    </source>
</evidence>
<dbReference type="InterPro" id="IPR008160">
    <property type="entry name" value="Collagen"/>
</dbReference>
<dbReference type="VEuPathDB" id="VectorBase:LDEU002282"/>
<comment type="subcellular location">
    <subcellularLocation>
        <location evidence="1">Secreted</location>
    </subcellularLocation>
</comment>